<protein>
    <submittedName>
        <fullName evidence="3">Short-chain dehydrogenase</fullName>
    </submittedName>
</protein>
<proteinExistence type="inferred from homology"/>
<keyword evidence="4" id="KW-1185">Reference proteome</keyword>
<dbReference type="RefSeq" id="WP_047897333.1">
    <property type="nucleotide sequence ID" value="NZ_AEJF01000230.1"/>
</dbReference>
<dbReference type="NCBIfam" id="NF004513">
    <property type="entry name" value="PRK05854.1"/>
    <property type="match status" value="1"/>
</dbReference>
<dbReference type="InterPro" id="IPR036291">
    <property type="entry name" value="NAD(P)-bd_dom_sf"/>
</dbReference>
<dbReference type="PANTHER" id="PTHR43157">
    <property type="entry name" value="PHOSPHATIDYLINOSITOL-GLYCAN BIOSYNTHESIS CLASS F PROTEIN-RELATED"/>
    <property type="match status" value="1"/>
</dbReference>
<dbReference type="PRINTS" id="PR00081">
    <property type="entry name" value="GDHRDH"/>
</dbReference>
<dbReference type="GO" id="GO:0016491">
    <property type="term" value="F:oxidoreductase activity"/>
    <property type="evidence" value="ECO:0007669"/>
    <property type="project" value="UniProtKB-KW"/>
</dbReference>
<comment type="similarity">
    <text evidence="2">Belongs to the short-chain dehydrogenases/reductases (SDR) family.</text>
</comment>
<reference evidence="3 4" key="1">
    <citation type="journal article" date="2015" name="Genome Announc.">
        <title>Draft Genome Sequence of Burkholderia sp. Strain PML1(12), an Ectomycorrhizosphere-Inhabiting Bacterium with Effective Mineral-Weathering Ability.</title>
        <authorList>
            <person name="Uroz S."/>
            <person name="Oger P."/>
        </authorList>
    </citation>
    <scope>NUCLEOTIDE SEQUENCE [LARGE SCALE GENOMIC DNA]</scope>
    <source>
        <strain evidence="4">PML1(12)</strain>
    </source>
</reference>
<dbReference type="PATRIC" id="fig|908627.4.peg.8462"/>
<evidence type="ECO:0000313" key="3">
    <source>
        <dbReference type="EMBL" id="KLU21022.1"/>
    </source>
</evidence>
<comment type="caution">
    <text evidence="3">The sequence shown here is derived from an EMBL/GenBank/DDBJ whole genome shotgun (WGS) entry which is preliminary data.</text>
</comment>
<evidence type="ECO:0000256" key="1">
    <source>
        <dbReference type="ARBA" id="ARBA00023002"/>
    </source>
</evidence>
<dbReference type="Pfam" id="PF00106">
    <property type="entry name" value="adh_short"/>
    <property type="match status" value="1"/>
</dbReference>
<name>A0A0J1CJY9_9BURK</name>
<evidence type="ECO:0000256" key="2">
    <source>
        <dbReference type="RuleBase" id="RU000363"/>
    </source>
</evidence>
<keyword evidence="1" id="KW-0560">Oxidoreductase</keyword>
<dbReference type="PANTHER" id="PTHR43157:SF31">
    <property type="entry name" value="PHOSPHATIDYLINOSITOL-GLYCAN BIOSYNTHESIS CLASS F PROTEIN"/>
    <property type="match status" value="1"/>
</dbReference>
<dbReference type="OrthoDB" id="109589at2"/>
<dbReference type="SUPFAM" id="SSF51735">
    <property type="entry name" value="NAD(P)-binding Rossmann-fold domains"/>
    <property type="match status" value="1"/>
</dbReference>
<dbReference type="AlphaFoldDB" id="A0A0J1CJY9"/>
<sequence length="309" mass="33248">MSTWTTADIPSQAGKRALVTGATGGLGYETSLELARAGAEVILTGRSDAKGRTALERIRREVPAAQIRFEPIDLASLASISRATKRLLEEDLAIDVLVNNAGVMMLPKHEKTADGFERQFGTNYLGHFALTAQLLPLLQKSAAPRVVNLSSIAHRRGKIAFDNLQGERAYKAWPAYEQSKLAMLMFALELQRRSDANGWRLMSNAAHPGFARTDLIANGPGETGVMALVSRAMKPFLSHSAADGALPTLLAATSPDARPAAYYGPKGFQEMMGAPAEARIYPQAMDTAVAAKLWDASVKLTGVSWPEKS</sequence>
<dbReference type="Gene3D" id="3.40.50.720">
    <property type="entry name" value="NAD(P)-binding Rossmann-like Domain"/>
    <property type="match status" value="1"/>
</dbReference>
<evidence type="ECO:0000313" key="4">
    <source>
        <dbReference type="Proteomes" id="UP000035963"/>
    </source>
</evidence>
<dbReference type="PRINTS" id="PR00080">
    <property type="entry name" value="SDRFAMILY"/>
</dbReference>
<dbReference type="CDD" id="cd05327">
    <property type="entry name" value="retinol-DH_like_SDR_c_like"/>
    <property type="match status" value="1"/>
</dbReference>
<accession>A0A0J1CJY9</accession>
<organism evidence="3 4">
    <name type="scientific">Caballeronia mineralivorans PML1(12)</name>
    <dbReference type="NCBI Taxonomy" id="908627"/>
    <lineage>
        <taxon>Bacteria</taxon>
        <taxon>Pseudomonadati</taxon>
        <taxon>Pseudomonadota</taxon>
        <taxon>Betaproteobacteria</taxon>
        <taxon>Burkholderiales</taxon>
        <taxon>Burkholderiaceae</taxon>
        <taxon>Caballeronia</taxon>
    </lineage>
</organism>
<gene>
    <name evidence="3" type="ORF">EOS_37750</name>
</gene>
<dbReference type="Proteomes" id="UP000035963">
    <property type="component" value="Unassembled WGS sequence"/>
</dbReference>
<dbReference type="NCBIfam" id="NF004846">
    <property type="entry name" value="PRK06197.1"/>
    <property type="match status" value="1"/>
</dbReference>
<dbReference type="EMBL" id="AEJF01000230">
    <property type="protein sequence ID" value="KLU21022.1"/>
    <property type="molecule type" value="Genomic_DNA"/>
</dbReference>
<dbReference type="InterPro" id="IPR002347">
    <property type="entry name" value="SDR_fam"/>
</dbReference>